<proteinExistence type="predicted"/>
<sequence>MLKVPKLMHKKSGPSTQLVTCAVALRYCNGIGYPITNISRPYPNERDILLPKKFGSGEAEDQHNSVPFVAPPRSRRTDQRPPRYLGKTTSFGVAQFLVDS</sequence>
<evidence type="ECO:0000256" key="1">
    <source>
        <dbReference type="SAM" id="MobiDB-lite"/>
    </source>
</evidence>
<dbReference type="AlphaFoldDB" id="A0A9P4NIL3"/>
<dbReference type="Proteomes" id="UP000800235">
    <property type="component" value="Unassembled WGS sequence"/>
</dbReference>
<comment type="caution">
    <text evidence="2">The sequence shown here is derived from an EMBL/GenBank/DDBJ whole genome shotgun (WGS) entry which is preliminary data.</text>
</comment>
<feature type="region of interest" description="Disordered" evidence="1">
    <location>
        <begin position="55"/>
        <end position="85"/>
    </location>
</feature>
<evidence type="ECO:0000313" key="3">
    <source>
        <dbReference type="Proteomes" id="UP000800235"/>
    </source>
</evidence>
<evidence type="ECO:0000313" key="2">
    <source>
        <dbReference type="EMBL" id="KAF2423076.1"/>
    </source>
</evidence>
<reference evidence="2" key="1">
    <citation type="journal article" date="2020" name="Stud. Mycol.">
        <title>101 Dothideomycetes genomes: a test case for predicting lifestyles and emergence of pathogens.</title>
        <authorList>
            <person name="Haridas S."/>
            <person name="Albert R."/>
            <person name="Binder M."/>
            <person name="Bloem J."/>
            <person name="Labutti K."/>
            <person name="Salamov A."/>
            <person name="Andreopoulos B."/>
            <person name="Baker S."/>
            <person name="Barry K."/>
            <person name="Bills G."/>
            <person name="Bluhm B."/>
            <person name="Cannon C."/>
            <person name="Castanera R."/>
            <person name="Culley D."/>
            <person name="Daum C."/>
            <person name="Ezra D."/>
            <person name="Gonzalez J."/>
            <person name="Henrissat B."/>
            <person name="Kuo A."/>
            <person name="Liang C."/>
            <person name="Lipzen A."/>
            <person name="Lutzoni F."/>
            <person name="Magnuson J."/>
            <person name="Mondo S."/>
            <person name="Nolan M."/>
            <person name="Ohm R."/>
            <person name="Pangilinan J."/>
            <person name="Park H.-J."/>
            <person name="Ramirez L."/>
            <person name="Alfaro M."/>
            <person name="Sun H."/>
            <person name="Tritt A."/>
            <person name="Yoshinaga Y."/>
            <person name="Zwiers L.-H."/>
            <person name="Turgeon B."/>
            <person name="Goodwin S."/>
            <person name="Spatafora J."/>
            <person name="Crous P."/>
            <person name="Grigoriev I."/>
        </authorList>
    </citation>
    <scope>NUCLEOTIDE SEQUENCE</scope>
    <source>
        <strain evidence="2">CBS 130266</strain>
    </source>
</reference>
<accession>A0A9P4NIL3</accession>
<name>A0A9P4NIL3_9PEZI</name>
<gene>
    <name evidence="2" type="ORF">EJ08DRAFT_457607</name>
</gene>
<organism evidence="2 3">
    <name type="scientific">Tothia fuscella</name>
    <dbReference type="NCBI Taxonomy" id="1048955"/>
    <lineage>
        <taxon>Eukaryota</taxon>
        <taxon>Fungi</taxon>
        <taxon>Dikarya</taxon>
        <taxon>Ascomycota</taxon>
        <taxon>Pezizomycotina</taxon>
        <taxon>Dothideomycetes</taxon>
        <taxon>Pleosporomycetidae</taxon>
        <taxon>Venturiales</taxon>
        <taxon>Cylindrosympodiaceae</taxon>
        <taxon>Tothia</taxon>
    </lineage>
</organism>
<dbReference type="EMBL" id="MU007085">
    <property type="protein sequence ID" value="KAF2423076.1"/>
    <property type="molecule type" value="Genomic_DNA"/>
</dbReference>
<protein>
    <submittedName>
        <fullName evidence="2">Uncharacterized protein</fullName>
    </submittedName>
</protein>
<keyword evidence="3" id="KW-1185">Reference proteome</keyword>